<dbReference type="InterPro" id="IPR003010">
    <property type="entry name" value="C-N_Hydrolase"/>
</dbReference>
<dbReference type="EMBL" id="JAUTIX010000004">
    <property type="protein sequence ID" value="MDP0398741.1"/>
    <property type="molecule type" value="Genomic_DNA"/>
</dbReference>
<dbReference type="PROSITE" id="PS01227">
    <property type="entry name" value="UPF0012"/>
    <property type="match status" value="1"/>
</dbReference>
<dbReference type="SUPFAM" id="SSF56317">
    <property type="entry name" value="Carbon-nitrogen hydrolase"/>
    <property type="match status" value="1"/>
</dbReference>
<evidence type="ECO:0000313" key="3">
    <source>
        <dbReference type="EMBL" id="MDP0398741.1"/>
    </source>
</evidence>
<comment type="similarity">
    <text evidence="1">Belongs to the carbon-nitrogen hydrolase superfamily. NIT1/NIT2 family.</text>
</comment>
<sequence>MTVTVAMYQGPFGTGPDADVSRNLAAIEDAAARAATAGADVLVTPELSITGYDIGPAAAELARPRGGEYHAEIGALAARFGIAILFGYPESDGGAVYNAAAVLAPDGPHAWRELAHYRKTHLFGDLDRAVFAPGHDLTVTFPFGDLTCGLLTCYDVEFPEAVRAHADAGTDLLLVPTGLMEPFGVVAEVLVPARAYESQMYIAYTNHCGRELSLQYCGLSTAANPDGTVAARAGRGEALELFTADGAALATSRTVNTHLRDRRTDLYDTRKGPAR</sequence>
<evidence type="ECO:0000259" key="2">
    <source>
        <dbReference type="PROSITE" id="PS50263"/>
    </source>
</evidence>
<protein>
    <submittedName>
        <fullName evidence="3">Carbon-nitrogen hydrolase family protein</fullName>
    </submittedName>
</protein>
<comment type="caution">
    <text evidence="3">The sequence shown here is derived from an EMBL/GenBank/DDBJ whole genome shotgun (WGS) entry which is preliminary data.</text>
</comment>
<name>A0AA90NI29_9ACTN</name>
<dbReference type="Proteomes" id="UP001178281">
    <property type="component" value="Unassembled WGS sequence"/>
</dbReference>
<dbReference type="InterPro" id="IPR044083">
    <property type="entry name" value="RamA-like"/>
</dbReference>
<organism evidence="3 4">
    <name type="scientific">Tsukamurella strandjordii</name>
    <dbReference type="NCBI Taxonomy" id="147577"/>
    <lineage>
        <taxon>Bacteria</taxon>
        <taxon>Bacillati</taxon>
        <taxon>Actinomycetota</taxon>
        <taxon>Actinomycetes</taxon>
        <taxon>Mycobacteriales</taxon>
        <taxon>Tsukamurellaceae</taxon>
        <taxon>Tsukamurella</taxon>
    </lineage>
</organism>
<dbReference type="Pfam" id="PF00795">
    <property type="entry name" value="CN_hydrolase"/>
    <property type="match status" value="1"/>
</dbReference>
<proteinExistence type="inferred from homology"/>
<dbReference type="InterPro" id="IPR036526">
    <property type="entry name" value="C-N_Hydrolase_sf"/>
</dbReference>
<dbReference type="GO" id="GO:0016787">
    <property type="term" value="F:hydrolase activity"/>
    <property type="evidence" value="ECO:0007669"/>
    <property type="project" value="UniProtKB-KW"/>
</dbReference>
<evidence type="ECO:0000256" key="1">
    <source>
        <dbReference type="ARBA" id="ARBA00010613"/>
    </source>
</evidence>
<dbReference type="PROSITE" id="PS50263">
    <property type="entry name" value="CN_HYDROLASE"/>
    <property type="match status" value="1"/>
</dbReference>
<gene>
    <name evidence="3" type="ORF">Q7X28_12460</name>
</gene>
<dbReference type="RefSeq" id="WP_305111536.1">
    <property type="nucleotide sequence ID" value="NZ_JAUTIX010000004.1"/>
</dbReference>
<dbReference type="CDD" id="cd07576">
    <property type="entry name" value="R-amidase_like"/>
    <property type="match status" value="1"/>
</dbReference>
<feature type="domain" description="CN hydrolase" evidence="2">
    <location>
        <begin position="3"/>
        <end position="248"/>
    </location>
</feature>
<keyword evidence="3" id="KW-0378">Hydrolase</keyword>
<accession>A0AA90NI29</accession>
<dbReference type="AlphaFoldDB" id="A0AA90NI29"/>
<evidence type="ECO:0000313" key="4">
    <source>
        <dbReference type="Proteomes" id="UP001178281"/>
    </source>
</evidence>
<dbReference type="PANTHER" id="PTHR23088">
    <property type="entry name" value="NITRILASE-RELATED"/>
    <property type="match status" value="1"/>
</dbReference>
<dbReference type="PANTHER" id="PTHR23088:SF27">
    <property type="entry name" value="DEAMINATED GLUTATHIONE AMIDASE"/>
    <property type="match status" value="1"/>
</dbReference>
<dbReference type="InterPro" id="IPR001110">
    <property type="entry name" value="UPF0012_CS"/>
</dbReference>
<dbReference type="Gene3D" id="3.60.110.10">
    <property type="entry name" value="Carbon-nitrogen hydrolase"/>
    <property type="match status" value="1"/>
</dbReference>
<keyword evidence="4" id="KW-1185">Reference proteome</keyword>
<reference evidence="3" key="1">
    <citation type="submission" date="2023-08" db="EMBL/GenBank/DDBJ databases">
        <title>The draft genome of Tsukamurella strandjordii strain 050030.</title>
        <authorList>
            <person name="Zhao F."/>
            <person name="Feng Y."/>
            <person name="Zong Z."/>
        </authorList>
    </citation>
    <scope>NUCLEOTIDE SEQUENCE</scope>
    <source>
        <strain evidence="3">050030</strain>
    </source>
</reference>